<dbReference type="Gene3D" id="2.60.40.3500">
    <property type="match status" value="1"/>
</dbReference>
<dbReference type="Gene3D" id="3.40.630.40">
    <property type="entry name" value="Zn-dependent exopeptidases"/>
    <property type="match status" value="1"/>
</dbReference>
<keyword evidence="7" id="KW-1185">Reference proteome</keyword>
<dbReference type="InterPro" id="IPR002508">
    <property type="entry name" value="MurNAc-LAA_cat"/>
</dbReference>
<dbReference type="Proteomes" id="UP001596060">
    <property type="component" value="Unassembled WGS sequence"/>
</dbReference>
<gene>
    <name evidence="6" type="ORF">ACFPN9_21825</name>
</gene>
<evidence type="ECO:0000256" key="1">
    <source>
        <dbReference type="ARBA" id="ARBA00001561"/>
    </source>
</evidence>
<dbReference type="PANTHER" id="PTHR30404">
    <property type="entry name" value="N-ACETYLMURAMOYL-L-ALANINE AMIDASE"/>
    <property type="match status" value="1"/>
</dbReference>
<name>A0ABW0P614_9HYPH</name>
<dbReference type="InterPro" id="IPR050695">
    <property type="entry name" value="N-acetylmuramoyl_amidase_3"/>
</dbReference>
<evidence type="ECO:0000256" key="2">
    <source>
        <dbReference type="ARBA" id="ARBA00011901"/>
    </source>
</evidence>
<feature type="region of interest" description="Disordered" evidence="4">
    <location>
        <begin position="169"/>
        <end position="189"/>
    </location>
</feature>
<dbReference type="SMART" id="SM00646">
    <property type="entry name" value="Ami_3"/>
    <property type="match status" value="1"/>
</dbReference>
<dbReference type="RefSeq" id="WP_066735083.1">
    <property type="nucleotide sequence ID" value="NZ_JBHSLU010000073.1"/>
</dbReference>
<comment type="catalytic activity">
    <reaction evidence="1">
        <text>Hydrolyzes the link between N-acetylmuramoyl residues and L-amino acid residues in certain cell-wall glycopeptides.</text>
        <dbReference type="EC" id="3.5.1.28"/>
    </reaction>
</comment>
<dbReference type="Pfam" id="PF11741">
    <property type="entry name" value="AMIN"/>
    <property type="match status" value="1"/>
</dbReference>
<keyword evidence="3" id="KW-0378">Hydrolase</keyword>
<dbReference type="InterPro" id="IPR021731">
    <property type="entry name" value="AMIN_dom"/>
</dbReference>
<feature type="domain" description="MurNAc-LAA" evidence="5">
    <location>
        <begin position="253"/>
        <end position="408"/>
    </location>
</feature>
<dbReference type="EMBL" id="JBHSLU010000073">
    <property type="protein sequence ID" value="MFC5507885.1"/>
    <property type="molecule type" value="Genomic_DNA"/>
</dbReference>
<organism evidence="6 7">
    <name type="scientific">Bosea massiliensis</name>
    <dbReference type="NCBI Taxonomy" id="151419"/>
    <lineage>
        <taxon>Bacteria</taxon>
        <taxon>Pseudomonadati</taxon>
        <taxon>Pseudomonadota</taxon>
        <taxon>Alphaproteobacteria</taxon>
        <taxon>Hyphomicrobiales</taxon>
        <taxon>Boseaceae</taxon>
        <taxon>Bosea</taxon>
    </lineage>
</organism>
<feature type="compositionally biased region" description="Low complexity" evidence="4">
    <location>
        <begin position="169"/>
        <end position="181"/>
    </location>
</feature>
<evidence type="ECO:0000256" key="4">
    <source>
        <dbReference type="SAM" id="MobiDB-lite"/>
    </source>
</evidence>
<evidence type="ECO:0000313" key="6">
    <source>
        <dbReference type="EMBL" id="MFC5507885.1"/>
    </source>
</evidence>
<dbReference type="PANTHER" id="PTHR30404:SF0">
    <property type="entry name" value="N-ACETYLMURAMOYL-L-ALANINE AMIDASE AMIC"/>
    <property type="match status" value="1"/>
</dbReference>
<accession>A0ABW0P614</accession>
<sequence length="426" mass="45012">MNLTPPSILPLIARVAAGALRLTVLVAVVATGFAWAGQAVANDRPPAELPVATDARLEQAGETVRLVMALSRPLEVTASVLAGPDRVVIDMPSTNFQVQPAVARKGAGFVGAFRFGLFTADRARIVIDLTQPAVVVKAETRPVRGGFGELVVELRHATRAEFQAAVARTPTREAAPTAVEPPADKPAGETRQTVVIDPGHGGIDPGAVVASISEKNVVLAFGTKLRDQLEASGRYRVLMTRDDDRFVPLAERVAIARAAGADLFISIHADSLTQAQEVRGATVYTASERATDAEAARLAAKENQADAVAGLEAREDTQDVAGILMDLAKRETRTFSSLFARNLVETLGGSVKMHKVPLRSAGFRVLSAPDVPSVLIELGYMSSPKDAELLNSPEWRGRAVAAVAAAVEGYFVNARAPGGKAAENRR</sequence>
<evidence type="ECO:0000256" key="3">
    <source>
        <dbReference type="ARBA" id="ARBA00022801"/>
    </source>
</evidence>
<dbReference type="CDD" id="cd02696">
    <property type="entry name" value="MurNAc-LAA"/>
    <property type="match status" value="1"/>
</dbReference>
<dbReference type="Pfam" id="PF01520">
    <property type="entry name" value="Amidase_3"/>
    <property type="match status" value="1"/>
</dbReference>
<evidence type="ECO:0000313" key="7">
    <source>
        <dbReference type="Proteomes" id="UP001596060"/>
    </source>
</evidence>
<reference evidence="7" key="1">
    <citation type="journal article" date="2019" name="Int. J. Syst. Evol. Microbiol.">
        <title>The Global Catalogue of Microorganisms (GCM) 10K type strain sequencing project: providing services to taxonomists for standard genome sequencing and annotation.</title>
        <authorList>
            <consortium name="The Broad Institute Genomics Platform"/>
            <consortium name="The Broad Institute Genome Sequencing Center for Infectious Disease"/>
            <person name="Wu L."/>
            <person name="Ma J."/>
        </authorList>
    </citation>
    <scope>NUCLEOTIDE SEQUENCE [LARGE SCALE GENOMIC DNA]</scope>
    <source>
        <strain evidence="7">CCUG 43117</strain>
    </source>
</reference>
<evidence type="ECO:0000259" key="5">
    <source>
        <dbReference type="SMART" id="SM00646"/>
    </source>
</evidence>
<proteinExistence type="predicted"/>
<dbReference type="EC" id="3.5.1.28" evidence="2"/>
<comment type="caution">
    <text evidence="6">The sequence shown here is derived from an EMBL/GenBank/DDBJ whole genome shotgun (WGS) entry which is preliminary data.</text>
</comment>
<protein>
    <recommendedName>
        <fullName evidence="2">N-acetylmuramoyl-L-alanine amidase</fullName>
        <ecNumber evidence="2">3.5.1.28</ecNumber>
    </recommendedName>
</protein>
<dbReference type="SUPFAM" id="SSF53187">
    <property type="entry name" value="Zn-dependent exopeptidases"/>
    <property type="match status" value="1"/>
</dbReference>